<keyword evidence="11" id="KW-1185">Reference proteome</keyword>
<dbReference type="CDD" id="cd00773">
    <property type="entry name" value="HisRS-like_core"/>
    <property type="match status" value="1"/>
</dbReference>
<dbReference type="NCBIfam" id="NF008935">
    <property type="entry name" value="PRK12292.1-1"/>
    <property type="match status" value="1"/>
</dbReference>
<dbReference type="Pfam" id="PF13393">
    <property type="entry name" value="tRNA-synt_His"/>
    <property type="match status" value="1"/>
</dbReference>
<sequence>MRWVLPDYLRDELPPAAEHLERLRRELLDLFRLHGYQLVAPPLIEFLSSLIVGGGEDLRLRTFELTDQLSGRTLGVRADITPQAARIDAHLLNRRGVTRLCYCGPVLHTLPASLTATREPLQLGAELYGHAGVEADIEIIRLLATALERARLPAVRIDVGHMGLFRALTEGLDAERAETLFELLQAKDSAGLEEMLAQSGDELDAERAASLRALPGLYGGVEVLAAARARLAPLPAVVRALDELEALAAALADLPLGFDLADLRGYHYHTGVMFAAYGADHPSALALGGRYDGLGAAFGRARPATGFSIDLRELIARLPLAPLPGAILAPSCGDEALEAVVAQLREAGQAVVRELPGHPLEEWREAGCDRRLVCRAGHWVVEPL</sequence>
<dbReference type="SUPFAM" id="SSF55681">
    <property type="entry name" value="Class II aaRS and biotin synthetases"/>
    <property type="match status" value="1"/>
</dbReference>
<evidence type="ECO:0000256" key="3">
    <source>
        <dbReference type="ARBA" id="ARBA00005539"/>
    </source>
</evidence>
<evidence type="ECO:0000256" key="6">
    <source>
        <dbReference type="ARBA" id="ARBA00025246"/>
    </source>
</evidence>
<dbReference type="GO" id="GO:0000105">
    <property type="term" value="P:L-histidine biosynthetic process"/>
    <property type="evidence" value="ECO:0007669"/>
    <property type="project" value="UniProtKB-UniRule"/>
</dbReference>
<evidence type="ECO:0000256" key="2">
    <source>
        <dbReference type="ARBA" id="ARBA00004667"/>
    </source>
</evidence>
<feature type="domain" description="Class II Histidinyl-tRNA synthetase (HisRS)-like catalytic core" evidence="9">
    <location>
        <begin position="9"/>
        <end position="314"/>
    </location>
</feature>
<keyword evidence="7" id="KW-0028">Amino-acid biosynthesis</keyword>
<dbReference type="InterPro" id="IPR004517">
    <property type="entry name" value="HisZ"/>
</dbReference>
<dbReference type="PIRSF" id="PIRSF001549">
    <property type="entry name" value="His-tRNA_synth"/>
    <property type="match status" value="1"/>
</dbReference>
<evidence type="ECO:0000313" key="10">
    <source>
        <dbReference type="EMBL" id="CUB08076.1"/>
    </source>
</evidence>
<dbReference type="InterPro" id="IPR045864">
    <property type="entry name" value="aa-tRNA-synth_II/BPL/LPL"/>
</dbReference>
<dbReference type="NCBIfam" id="TIGR00443">
    <property type="entry name" value="hisZ_biosyn_reg"/>
    <property type="match status" value="1"/>
</dbReference>
<dbReference type="PANTHER" id="PTHR11476">
    <property type="entry name" value="HISTIDYL-TRNA SYNTHETASE"/>
    <property type="match status" value="1"/>
</dbReference>
<dbReference type="EMBL" id="CYHH01000020">
    <property type="protein sequence ID" value="CUB08076.1"/>
    <property type="molecule type" value="Genomic_DNA"/>
</dbReference>
<dbReference type="HAMAP" id="MF_00125">
    <property type="entry name" value="HisZ"/>
    <property type="match status" value="1"/>
</dbReference>
<dbReference type="GO" id="GO:0005737">
    <property type="term" value="C:cytoplasm"/>
    <property type="evidence" value="ECO:0007669"/>
    <property type="project" value="UniProtKB-SubCell"/>
</dbReference>
<proteinExistence type="inferred from homology"/>
<feature type="binding site" evidence="8">
    <location>
        <position position="122"/>
    </location>
    <ligand>
        <name>L-histidine</name>
        <dbReference type="ChEBI" id="CHEBI:57595"/>
    </ligand>
</feature>
<evidence type="ECO:0000256" key="4">
    <source>
        <dbReference type="ARBA" id="ARBA00020397"/>
    </source>
</evidence>
<gene>
    <name evidence="7" type="primary">hisZ</name>
    <name evidence="10" type="ORF">Ga0061068_1204</name>
</gene>
<dbReference type="OrthoDB" id="9769617at2"/>
<evidence type="ECO:0000313" key="11">
    <source>
        <dbReference type="Proteomes" id="UP000182108"/>
    </source>
</evidence>
<dbReference type="InterPro" id="IPR004516">
    <property type="entry name" value="HisRS/HisZ"/>
</dbReference>
<feature type="binding site" evidence="8">
    <location>
        <begin position="79"/>
        <end position="81"/>
    </location>
    <ligand>
        <name>L-histidine</name>
        <dbReference type="ChEBI" id="CHEBI:57595"/>
    </ligand>
</feature>
<evidence type="ECO:0000259" key="9">
    <source>
        <dbReference type="Pfam" id="PF13393"/>
    </source>
</evidence>
<dbReference type="Gene3D" id="3.30.930.10">
    <property type="entry name" value="Bira Bifunctional Protein, Domain 2"/>
    <property type="match status" value="1"/>
</dbReference>
<keyword evidence="5 7" id="KW-0963">Cytoplasm</keyword>
<organism evidence="10 11">
    <name type="scientific">Tepidiphilus thermophilus</name>
    <dbReference type="NCBI Taxonomy" id="876478"/>
    <lineage>
        <taxon>Bacteria</taxon>
        <taxon>Pseudomonadati</taxon>
        <taxon>Pseudomonadota</taxon>
        <taxon>Hydrogenophilia</taxon>
        <taxon>Hydrogenophilales</taxon>
        <taxon>Hydrogenophilaceae</taxon>
        <taxon>Tepidiphilus</taxon>
    </lineage>
</organism>
<dbReference type="PANTHER" id="PTHR11476:SF7">
    <property type="entry name" value="HISTIDINE--TRNA LIGASE"/>
    <property type="match status" value="1"/>
</dbReference>
<comment type="subunit">
    <text evidence="7">Heteromultimer composed of HisG and HisZ subunits.</text>
</comment>
<keyword evidence="7" id="KW-0368">Histidine biosynthesis</keyword>
<dbReference type="Proteomes" id="UP000182108">
    <property type="component" value="Unassembled WGS sequence"/>
</dbReference>
<evidence type="ECO:0000256" key="8">
    <source>
        <dbReference type="PIRSR" id="PIRSR001549-1"/>
    </source>
</evidence>
<keyword evidence="10" id="KW-0328">Glycosyltransferase</keyword>
<dbReference type="GO" id="GO:0016757">
    <property type="term" value="F:glycosyltransferase activity"/>
    <property type="evidence" value="ECO:0007669"/>
    <property type="project" value="UniProtKB-KW"/>
</dbReference>
<feature type="binding site" evidence="8">
    <location>
        <position position="264"/>
    </location>
    <ligand>
        <name>L-histidine</name>
        <dbReference type="ChEBI" id="CHEBI:57595"/>
    </ligand>
</feature>
<dbReference type="RefSeq" id="WP_055424314.1">
    <property type="nucleotide sequence ID" value="NZ_CYHH01000020.1"/>
</dbReference>
<accession>A0A0K6IY89</accession>
<comment type="miscellaneous">
    <text evidence="7">This function is generally fulfilled by the C-terminal part of HisG, which is missing in some bacteria such as this one.</text>
</comment>
<comment type="similarity">
    <text evidence="3 7">Belongs to the class-II aminoacyl-tRNA synthetase family. HisZ subfamily.</text>
</comment>
<reference evidence="11" key="1">
    <citation type="submission" date="2015-08" db="EMBL/GenBank/DDBJ databases">
        <authorList>
            <person name="Babu N.S."/>
            <person name="Beckwith C.J."/>
            <person name="Beseler K.G."/>
            <person name="Brison A."/>
            <person name="Carone J.V."/>
            <person name="Caskin T.P."/>
            <person name="Diamond M."/>
            <person name="Durham M.E."/>
            <person name="Foxe J.M."/>
            <person name="Go M."/>
            <person name="Henderson B.A."/>
            <person name="Jones I.B."/>
            <person name="McGettigan J.A."/>
            <person name="Micheletti S.J."/>
            <person name="Nasrallah M.E."/>
            <person name="Ortiz D."/>
            <person name="Piller C.R."/>
            <person name="Privatt S.R."/>
            <person name="Schneider S.L."/>
            <person name="Sharp S."/>
            <person name="Smith T.C."/>
            <person name="Stanton J.D."/>
            <person name="Ullery H.E."/>
            <person name="Wilson R.J."/>
            <person name="Serrano M.G."/>
            <person name="Buck G."/>
            <person name="Lee V."/>
            <person name="Wang Y."/>
            <person name="Carvalho R."/>
            <person name="Voegtly L."/>
            <person name="Shi R."/>
            <person name="Duckworth R."/>
            <person name="Johnson A."/>
            <person name="Loviza R."/>
            <person name="Walstead R."/>
            <person name="Shah Z."/>
            <person name="Kiflezghi M."/>
            <person name="Wade K."/>
            <person name="Ball S.L."/>
            <person name="Bradley K.W."/>
            <person name="Asai D.J."/>
            <person name="Bowman C.A."/>
            <person name="Russell D.A."/>
            <person name="Pope W.H."/>
            <person name="Jacobs-Sera D."/>
            <person name="Hendrix R.W."/>
            <person name="Hatfull G.F."/>
        </authorList>
    </citation>
    <scope>NUCLEOTIDE SEQUENCE [LARGE SCALE GENOMIC DNA]</scope>
    <source>
        <strain evidence="11">JCM 19170</strain>
    </source>
</reference>
<comment type="function">
    <text evidence="6 7">Required for the first step of histidine biosynthesis. May allow the feedback regulation of ATP phosphoribosyltransferase activity by histidine.</text>
</comment>
<name>A0A0K6IY89_9PROT</name>
<comment type="subcellular location">
    <subcellularLocation>
        <location evidence="1 7">Cytoplasm</location>
    </subcellularLocation>
</comment>
<evidence type="ECO:0000256" key="5">
    <source>
        <dbReference type="ARBA" id="ARBA00022490"/>
    </source>
</evidence>
<evidence type="ECO:0000256" key="1">
    <source>
        <dbReference type="ARBA" id="ARBA00004496"/>
    </source>
</evidence>
<dbReference type="NCBIfam" id="NF009086">
    <property type="entry name" value="PRK12421.1"/>
    <property type="match status" value="1"/>
</dbReference>
<feature type="binding site" evidence="8">
    <location>
        <position position="126"/>
    </location>
    <ligand>
        <name>L-histidine</name>
        <dbReference type="ChEBI" id="CHEBI:57595"/>
    </ligand>
</feature>
<comment type="pathway">
    <text evidence="2 7">Amino-acid biosynthesis; L-histidine biosynthesis; L-histidine from 5-phospho-alpha-D-ribose 1-diphosphate: step 1/9.</text>
</comment>
<dbReference type="AlphaFoldDB" id="A0A0K6IY89"/>
<evidence type="ECO:0000256" key="7">
    <source>
        <dbReference type="HAMAP-Rule" id="MF_00125"/>
    </source>
</evidence>
<dbReference type="UniPathway" id="UPA00031">
    <property type="reaction ID" value="UER00006"/>
</dbReference>
<dbReference type="InterPro" id="IPR041715">
    <property type="entry name" value="HisRS-like_core"/>
</dbReference>
<protein>
    <recommendedName>
        <fullName evidence="4 7">ATP phosphoribosyltransferase regulatory subunit</fullName>
    </recommendedName>
</protein>
<keyword evidence="10" id="KW-0808">Transferase</keyword>